<name>K9ZPE5_ANACC</name>
<gene>
    <name evidence="1" type="ordered locus">Anacy_4842</name>
</gene>
<dbReference type="STRING" id="272123.Anacy_4842"/>
<keyword evidence="2" id="KW-1185">Reference proteome</keyword>
<dbReference type="HOGENOM" id="CLU_2462343_0_0_3"/>
<evidence type="ECO:0000313" key="1">
    <source>
        <dbReference type="EMBL" id="AFZ60185.1"/>
    </source>
</evidence>
<dbReference type="Proteomes" id="UP000010474">
    <property type="component" value="Chromosome"/>
</dbReference>
<dbReference type="InterPro" id="IPR054053">
    <property type="entry name" value="DUF6887"/>
</dbReference>
<protein>
    <submittedName>
        <fullName evidence="1">Uncharacterized protein</fullName>
    </submittedName>
</protein>
<dbReference type="OrthoDB" id="428065at2"/>
<dbReference type="eggNOG" id="ENOG5034C65">
    <property type="taxonomic scope" value="Bacteria"/>
</dbReference>
<organism evidence="1 2">
    <name type="scientific">Anabaena cylindrica (strain ATCC 27899 / PCC 7122)</name>
    <dbReference type="NCBI Taxonomy" id="272123"/>
    <lineage>
        <taxon>Bacteria</taxon>
        <taxon>Bacillati</taxon>
        <taxon>Cyanobacteriota</taxon>
        <taxon>Cyanophyceae</taxon>
        <taxon>Nostocales</taxon>
        <taxon>Nostocaceae</taxon>
        <taxon>Anabaena</taxon>
    </lineage>
</organism>
<dbReference type="PATRIC" id="fig|272123.3.peg.5261"/>
<evidence type="ECO:0000313" key="2">
    <source>
        <dbReference type="Proteomes" id="UP000010474"/>
    </source>
</evidence>
<reference evidence="2" key="1">
    <citation type="journal article" date="2013" name="Proc. Natl. Acad. Sci. U.S.A.">
        <title>Improving the coverage of the cyanobacterial phylum using diversity-driven genome sequencing.</title>
        <authorList>
            <person name="Shih P.M."/>
            <person name="Wu D."/>
            <person name="Latifi A."/>
            <person name="Axen S.D."/>
            <person name="Fewer D.P."/>
            <person name="Talla E."/>
            <person name="Calteau A."/>
            <person name="Cai F."/>
            <person name="Tandeau de Marsac N."/>
            <person name="Rippka R."/>
            <person name="Herdman M."/>
            <person name="Sivonen K."/>
            <person name="Coursin T."/>
            <person name="Laurent T."/>
            <person name="Goodwin L."/>
            <person name="Nolan M."/>
            <person name="Davenport K.W."/>
            <person name="Han C.S."/>
            <person name="Rubin E.M."/>
            <person name="Eisen J.A."/>
            <person name="Woyke T."/>
            <person name="Gugger M."/>
            <person name="Kerfeld C.A."/>
        </authorList>
    </citation>
    <scope>NUCLEOTIDE SEQUENCE [LARGE SCALE GENOMIC DNA]</scope>
    <source>
        <strain evidence="2">ATCC 27899 / PCC 7122</strain>
    </source>
</reference>
<dbReference type="KEGG" id="acy:Anacy_4842"/>
<sequence>MTNIHFTSMNREQLREYVKTHPEDQAAFYTYMDRLQTEPGIDISSIEQFDQVIEEKLESIDIKDAENVLKEALQVGFTSLEELKKRLG</sequence>
<dbReference type="Pfam" id="PF21826">
    <property type="entry name" value="DUF6887"/>
    <property type="match status" value="1"/>
</dbReference>
<dbReference type="RefSeq" id="WP_015216801.1">
    <property type="nucleotide sequence ID" value="NC_019771.1"/>
</dbReference>
<dbReference type="AlphaFoldDB" id="K9ZPE5"/>
<dbReference type="EMBL" id="CP003659">
    <property type="protein sequence ID" value="AFZ60185.1"/>
    <property type="molecule type" value="Genomic_DNA"/>
</dbReference>
<proteinExistence type="predicted"/>
<accession>K9ZPE5</accession>